<protein>
    <submittedName>
        <fullName evidence="1">Uncharacterized protein</fullName>
    </submittedName>
</protein>
<dbReference type="AlphaFoldDB" id="A0AAV3ULG1"/>
<reference evidence="1 2" key="1">
    <citation type="journal article" date="2019" name="Int. J. Syst. Evol. Microbiol.">
        <title>The Global Catalogue of Microorganisms (GCM) 10K type strain sequencing project: providing services to taxonomists for standard genome sequencing and annotation.</title>
        <authorList>
            <consortium name="The Broad Institute Genomics Platform"/>
            <consortium name="The Broad Institute Genome Sequencing Center for Infectious Disease"/>
            <person name="Wu L."/>
            <person name="Ma J."/>
        </authorList>
    </citation>
    <scope>NUCLEOTIDE SEQUENCE [LARGE SCALE GENOMIC DNA]</scope>
    <source>
        <strain evidence="1 2">JCM 17504</strain>
    </source>
</reference>
<accession>A0AAV3ULG1</accession>
<name>A0AAV3ULG1_9EURY</name>
<sequence>MVFLLLLGVLALLYTAGLSALGGYLGAYFTSSENRTLPEQFAQRFRDSVRR</sequence>
<comment type="caution">
    <text evidence="1">The sequence shown here is derived from an EMBL/GenBank/DDBJ whole genome shotgun (WGS) entry which is preliminary data.</text>
</comment>
<gene>
    <name evidence="1" type="ORF">GCM10025751_38510</name>
</gene>
<dbReference type="Proteomes" id="UP001501729">
    <property type="component" value="Unassembled WGS sequence"/>
</dbReference>
<organism evidence="1 2">
    <name type="scientific">Haladaptatus pallidirubidus</name>
    <dbReference type="NCBI Taxonomy" id="1008152"/>
    <lineage>
        <taxon>Archaea</taxon>
        <taxon>Methanobacteriati</taxon>
        <taxon>Methanobacteriota</taxon>
        <taxon>Stenosarchaea group</taxon>
        <taxon>Halobacteria</taxon>
        <taxon>Halobacteriales</taxon>
        <taxon>Haladaptataceae</taxon>
        <taxon>Haladaptatus</taxon>
    </lineage>
</organism>
<dbReference type="EMBL" id="BAABKX010000015">
    <property type="protein sequence ID" value="GAA5056986.1"/>
    <property type="molecule type" value="Genomic_DNA"/>
</dbReference>
<keyword evidence="2" id="KW-1185">Reference proteome</keyword>
<evidence type="ECO:0000313" key="1">
    <source>
        <dbReference type="EMBL" id="GAA5056986.1"/>
    </source>
</evidence>
<evidence type="ECO:0000313" key="2">
    <source>
        <dbReference type="Proteomes" id="UP001501729"/>
    </source>
</evidence>
<proteinExistence type="predicted"/>